<accession>A0AAD1HFG9</accession>
<keyword evidence="2" id="KW-1185">Reference proteome</keyword>
<dbReference type="KEGG" id="mmor:MMOR_47510"/>
<dbReference type="AlphaFoldDB" id="A0AAD1HFG9"/>
<proteinExistence type="predicted"/>
<protein>
    <submittedName>
        <fullName evidence="1">Uncharacterized protein</fullName>
    </submittedName>
</protein>
<name>A0AAD1HFG9_9MYCO</name>
<evidence type="ECO:0000313" key="1">
    <source>
        <dbReference type="EMBL" id="BBX03815.1"/>
    </source>
</evidence>
<reference evidence="1 2" key="1">
    <citation type="journal article" date="2019" name="Emerg. Microbes Infect.">
        <title>Comprehensive subspecies identification of 175 nontuberculous mycobacteria species based on 7547 genomic profiles.</title>
        <authorList>
            <person name="Matsumoto Y."/>
            <person name="Kinjo T."/>
            <person name="Motooka D."/>
            <person name="Nabeya D."/>
            <person name="Jung N."/>
            <person name="Uechi K."/>
            <person name="Horii T."/>
            <person name="Iida T."/>
            <person name="Fujita J."/>
            <person name="Nakamura S."/>
        </authorList>
    </citation>
    <scope>NUCLEOTIDE SEQUENCE [LARGE SCALE GENOMIC DNA]</scope>
    <source>
        <strain evidence="1 2">JCM 6375</strain>
    </source>
</reference>
<dbReference type="EMBL" id="AP022560">
    <property type="protein sequence ID" value="BBX03815.1"/>
    <property type="molecule type" value="Genomic_DNA"/>
</dbReference>
<organism evidence="1 2">
    <name type="scientific">Mycolicibacterium moriokaense</name>
    <dbReference type="NCBI Taxonomy" id="39691"/>
    <lineage>
        <taxon>Bacteria</taxon>
        <taxon>Bacillati</taxon>
        <taxon>Actinomycetota</taxon>
        <taxon>Actinomycetes</taxon>
        <taxon>Mycobacteriales</taxon>
        <taxon>Mycobacteriaceae</taxon>
        <taxon>Mycolicibacterium</taxon>
    </lineage>
</organism>
<evidence type="ECO:0000313" key="2">
    <source>
        <dbReference type="Proteomes" id="UP000466681"/>
    </source>
</evidence>
<dbReference type="RefSeq" id="WP_133056529.1">
    <property type="nucleotide sequence ID" value="NZ_AP022560.1"/>
</dbReference>
<gene>
    <name evidence="1" type="ORF">MMOR_47510</name>
</gene>
<dbReference type="Proteomes" id="UP000466681">
    <property type="component" value="Chromosome"/>
</dbReference>
<sequence>MRRPTWRFLNAAFTAAFDGLPNDLIVVPICPADMGAGFEDAQFSALTAGRVTDSGMSPDMVVLDVLVGTLEGDGEGYVDLLFSRLGPDAQGGSVTLDAKPVQYINVPGGPVGYAYGAGRMRFDISRRRHLSDR</sequence>